<dbReference type="Proteomes" id="UP001165083">
    <property type="component" value="Unassembled WGS sequence"/>
</dbReference>
<accession>A0A9W6T9K3</accession>
<keyword evidence="2" id="KW-1185">Reference proteome</keyword>
<name>A0A9W6T9K3_9STRA</name>
<evidence type="ECO:0000313" key="2">
    <source>
        <dbReference type="Proteomes" id="UP001165083"/>
    </source>
</evidence>
<protein>
    <submittedName>
        <fullName evidence="1">Unnamed protein product</fullName>
    </submittedName>
</protein>
<reference evidence="1" key="1">
    <citation type="submission" date="2023-04" db="EMBL/GenBank/DDBJ databases">
        <title>Phytophthora lilii NBRC 32176.</title>
        <authorList>
            <person name="Ichikawa N."/>
            <person name="Sato H."/>
            <person name="Tonouchi N."/>
        </authorList>
    </citation>
    <scope>NUCLEOTIDE SEQUENCE</scope>
    <source>
        <strain evidence="1">NBRC 32176</strain>
    </source>
</reference>
<dbReference type="EMBL" id="BSXW01000001">
    <property type="protein sequence ID" value="GMF09111.1"/>
    <property type="molecule type" value="Genomic_DNA"/>
</dbReference>
<evidence type="ECO:0000313" key="1">
    <source>
        <dbReference type="EMBL" id="GMF09111.1"/>
    </source>
</evidence>
<comment type="caution">
    <text evidence="1">The sequence shown here is derived from an EMBL/GenBank/DDBJ whole genome shotgun (WGS) entry which is preliminary data.</text>
</comment>
<dbReference type="AlphaFoldDB" id="A0A9W6T9K3"/>
<sequence length="73" mass="8637">MGERLQRMQFDEWGEQPEEIADRYGIAGVASKPPSTNRRVTIYDDYFQSYMQKMRRREAVAKTFANRNSLDTQ</sequence>
<gene>
    <name evidence="1" type="ORF">Plil01_000004600</name>
</gene>
<organism evidence="1 2">
    <name type="scientific">Phytophthora lilii</name>
    <dbReference type="NCBI Taxonomy" id="2077276"/>
    <lineage>
        <taxon>Eukaryota</taxon>
        <taxon>Sar</taxon>
        <taxon>Stramenopiles</taxon>
        <taxon>Oomycota</taxon>
        <taxon>Peronosporomycetes</taxon>
        <taxon>Peronosporales</taxon>
        <taxon>Peronosporaceae</taxon>
        <taxon>Phytophthora</taxon>
    </lineage>
</organism>
<proteinExistence type="predicted"/>